<proteinExistence type="predicted"/>
<dbReference type="EMBL" id="CP031188">
    <property type="protein sequence ID" value="AXG72996.1"/>
    <property type="molecule type" value="Genomic_DNA"/>
</dbReference>
<gene>
    <name evidence="1" type="ORF">DVK85_01595</name>
</gene>
<organism evidence="1 2">
    <name type="scientific">Flavobacterium arcticum</name>
    <dbReference type="NCBI Taxonomy" id="1784713"/>
    <lineage>
        <taxon>Bacteria</taxon>
        <taxon>Pseudomonadati</taxon>
        <taxon>Bacteroidota</taxon>
        <taxon>Flavobacteriia</taxon>
        <taxon>Flavobacteriales</taxon>
        <taxon>Flavobacteriaceae</taxon>
        <taxon>Flavobacterium</taxon>
    </lineage>
</organism>
<dbReference type="KEGG" id="fat:DVK85_01595"/>
<protein>
    <submittedName>
        <fullName evidence="1">Uncharacterized protein</fullName>
    </submittedName>
</protein>
<dbReference type="AlphaFoldDB" id="A0A345H8T6"/>
<evidence type="ECO:0000313" key="2">
    <source>
        <dbReference type="Proteomes" id="UP000253951"/>
    </source>
</evidence>
<reference evidence="1 2" key="1">
    <citation type="submission" date="2018-07" db="EMBL/GenBank/DDBJ databases">
        <title>Complete genome sequence of Flavobacterium arcticum type strain SM1502T.</title>
        <authorList>
            <person name="Li Y."/>
            <person name="Li D.-D."/>
        </authorList>
    </citation>
    <scope>NUCLEOTIDE SEQUENCE [LARGE SCALE GENOMIC DNA]</scope>
    <source>
        <strain evidence="1 2">SM1502</strain>
    </source>
</reference>
<dbReference type="Proteomes" id="UP000253951">
    <property type="component" value="Chromosome"/>
</dbReference>
<keyword evidence="2" id="KW-1185">Reference proteome</keyword>
<sequence length="69" mass="7952">MKPKYEQLHEMEEDLIQLQGLLKALQLLLPDGAAHDCVLNALEKRLALLQQHFYEYWEGVAVEGKEESS</sequence>
<accession>A0A345H8T6</accession>
<evidence type="ECO:0000313" key="1">
    <source>
        <dbReference type="EMBL" id="AXG72996.1"/>
    </source>
</evidence>
<dbReference type="RefSeq" id="WP_114676759.1">
    <property type="nucleotide sequence ID" value="NZ_CP031188.1"/>
</dbReference>
<name>A0A345H8T6_9FLAO</name>